<evidence type="ECO:0000259" key="5">
    <source>
        <dbReference type="SMART" id="SM00861"/>
    </source>
</evidence>
<dbReference type="PROSITE" id="PS00802">
    <property type="entry name" value="TRANSKETOLASE_2"/>
    <property type="match status" value="1"/>
</dbReference>
<gene>
    <name evidence="6" type="ORF">A2886_01665</name>
</gene>
<dbReference type="InterPro" id="IPR029061">
    <property type="entry name" value="THDP-binding"/>
</dbReference>
<keyword evidence="4" id="KW-0786">Thiamine pyrophosphate</keyword>
<sequence>MSENLSENIFTSKLEKIATRDGYGDGVVEAGEKDENVVVLSADVTESTRSNKFEEKFPQRFIQTGVAEQNMAGIAAGLALSGKIPFIASYAVFSPGRNWDQIRVSICFSNLNVKIVGGHVGFSDGGDGATHEALEDVALMRVLPNMTVLCPADYEETKKAVVAAAEHVGPVYIRTSKAQLPVFTTKKTPFKIGEARIFMEGRDVTIISCGPILYEVMKAARELKLKHNISCEVINASTIKPLDKKTILKSAEKTGRVVTVEEHQVFGGLGSAVAEILAQESSPQKPIRMKIIGVEDTFGESGKFGELWEKYGISEANIILEVKNFFTKTNDF</sequence>
<dbReference type="GO" id="GO:0016740">
    <property type="term" value="F:transferase activity"/>
    <property type="evidence" value="ECO:0007669"/>
    <property type="project" value="UniProtKB-KW"/>
</dbReference>
<dbReference type="PANTHER" id="PTHR43825:SF1">
    <property type="entry name" value="TRANSKETOLASE-LIKE PYRIMIDINE-BINDING DOMAIN-CONTAINING PROTEIN"/>
    <property type="match status" value="1"/>
</dbReference>
<protein>
    <submittedName>
        <fullName evidence="6">Transketolase</fullName>
    </submittedName>
</protein>
<comment type="cofactor">
    <cofactor evidence="1">
        <name>thiamine diphosphate</name>
        <dbReference type="ChEBI" id="CHEBI:58937"/>
    </cofactor>
</comment>
<dbReference type="Gene3D" id="3.40.50.920">
    <property type="match status" value="1"/>
</dbReference>
<evidence type="ECO:0000256" key="2">
    <source>
        <dbReference type="ARBA" id="ARBA00007131"/>
    </source>
</evidence>
<feature type="domain" description="Transketolase-like pyrimidine-binding" evidence="5">
    <location>
        <begin position="17"/>
        <end position="182"/>
    </location>
</feature>
<accession>A0A1F4UQV9</accession>
<proteinExistence type="inferred from homology"/>
<dbReference type="SMART" id="SM00861">
    <property type="entry name" value="Transket_pyr"/>
    <property type="match status" value="1"/>
</dbReference>
<reference evidence="6 7" key="1">
    <citation type="journal article" date="2016" name="Nat. Commun.">
        <title>Thousands of microbial genomes shed light on interconnected biogeochemical processes in an aquifer system.</title>
        <authorList>
            <person name="Anantharaman K."/>
            <person name="Brown C.T."/>
            <person name="Hug L.A."/>
            <person name="Sharon I."/>
            <person name="Castelle C.J."/>
            <person name="Probst A.J."/>
            <person name="Thomas B.C."/>
            <person name="Singh A."/>
            <person name="Wilkins M.J."/>
            <person name="Karaoz U."/>
            <person name="Brodie E.L."/>
            <person name="Williams K.H."/>
            <person name="Hubbard S.S."/>
            <person name="Banfield J.F."/>
        </authorList>
    </citation>
    <scope>NUCLEOTIDE SEQUENCE [LARGE SCALE GENOMIC DNA]</scope>
</reference>
<evidence type="ECO:0000256" key="3">
    <source>
        <dbReference type="ARBA" id="ARBA00022679"/>
    </source>
</evidence>
<evidence type="ECO:0000313" key="7">
    <source>
        <dbReference type="Proteomes" id="UP000176608"/>
    </source>
</evidence>
<dbReference type="Pfam" id="PF02780">
    <property type="entry name" value="Transketolase_C"/>
    <property type="match status" value="1"/>
</dbReference>
<comment type="caution">
    <text evidence="6">The sequence shown here is derived from an EMBL/GenBank/DDBJ whole genome shotgun (WGS) entry which is preliminary data.</text>
</comment>
<dbReference type="InterPro" id="IPR005475">
    <property type="entry name" value="Transketolase-like_Pyr-bd"/>
</dbReference>
<dbReference type="InterPro" id="IPR033248">
    <property type="entry name" value="Transketolase_C"/>
</dbReference>
<dbReference type="InterPro" id="IPR020826">
    <property type="entry name" value="Transketolase_BS"/>
</dbReference>
<dbReference type="FunFam" id="3.40.50.970:FF:000129">
    <property type="entry name" value="Transketolase"/>
    <property type="match status" value="1"/>
</dbReference>
<dbReference type="SUPFAM" id="SSF52922">
    <property type="entry name" value="TK C-terminal domain-like"/>
    <property type="match status" value="1"/>
</dbReference>
<evidence type="ECO:0000256" key="4">
    <source>
        <dbReference type="ARBA" id="ARBA00023052"/>
    </source>
</evidence>
<dbReference type="SUPFAM" id="SSF52518">
    <property type="entry name" value="Thiamin diphosphate-binding fold (THDP-binding)"/>
    <property type="match status" value="1"/>
</dbReference>
<keyword evidence="3" id="KW-0808">Transferase</keyword>
<dbReference type="CDD" id="cd07033">
    <property type="entry name" value="TPP_PYR_DXS_TK_like"/>
    <property type="match status" value="1"/>
</dbReference>
<name>A0A1F4UQV9_UNCKA</name>
<dbReference type="Pfam" id="PF02779">
    <property type="entry name" value="Transket_pyr"/>
    <property type="match status" value="1"/>
</dbReference>
<evidence type="ECO:0000313" key="6">
    <source>
        <dbReference type="EMBL" id="OGC47299.1"/>
    </source>
</evidence>
<organism evidence="6 7">
    <name type="scientific">candidate division WWE3 bacterium RIFCSPHIGHO2_01_FULL_42_13</name>
    <dbReference type="NCBI Taxonomy" id="1802617"/>
    <lineage>
        <taxon>Bacteria</taxon>
        <taxon>Katanobacteria</taxon>
    </lineage>
</organism>
<dbReference type="EMBL" id="MEVA01000014">
    <property type="protein sequence ID" value="OGC47299.1"/>
    <property type="molecule type" value="Genomic_DNA"/>
</dbReference>
<dbReference type="AlphaFoldDB" id="A0A1F4UQV9"/>
<evidence type="ECO:0000256" key="1">
    <source>
        <dbReference type="ARBA" id="ARBA00001964"/>
    </source>
</evidence>
<dbReference type="PANTHER" id="PTHR43825">
    <property type="entry name" value="PYRUVATE DEHYDROGENASE E1 COMPONENT"/>
    <property type="match status" value="1"/>
</dbReference>
<dbReference type="Gene3D" id="3.40.50.970">
    <property type="match status" value="1"/>
</dbReference>
<dbReference type="Proteomes" id="UP000176608">
    <property type="component" value="Unassembled WGS sequence"/>
</dbReference>
<dbReference type="InterPro" id="IPR009014">
    <property type="entry name" value="Transketo_C/PFOR_II"/>
</dbReference>
<dbReference type="STRING" id="1802617.A2886_01665"/>
<comment type="similarity">
    <text evidence="2">Belongs to the transketolase family.</text>
</comment>
<dbReference type="InterPro" id="IPR051157">
    <property type="entry name" value="PDH/Transketolase"/>
</dbReference>